<dbReference type="EMBL" id="PESE01000001">
    <property type="protein sequence ID" value="PYD40050.1"/>
    <property type="molecule type" value="Genomic_DNA"/>
</dbReference>
<dbReference type="InterPro" id="IPR029045">
    <property type="entry name" value="ClpP/crotonase-like_dom_sf"/>
</dbReference>
<dbReference type="SUPFAM" id="SSF52096">
    <property type="entry name" value="ClpP/crotonase"/>
    <property type="match status" value="1"/>
</dbReference>
<dbReference type="GO" id="GO:0003824">
    <property type="term" value="F:catalytic activity"/>
    <property type="evidence" value="ECO:0007669"/>
    <property type="project" value="UniProtKB-ARBA"/>
</dbReference>
<evidence type="ECO:0000313" key="2">
    <source>
        <dbReference type="EMBL" id="PYD40050.1"/>
    </source>
</evidence>
<dbReference type="CDD" id="cd06558">
    <property type="entry name" value="crotonase-like"/>
    <property type="match status" value="1"/>
</dbReference>
<sequence length="262" mass="29117">MGLTMSSYQTLRLRQDGSVLYLQIYRPEASNTINEAFAIECRAAIREFRDKINILVVEGLPEVFCFGADLQAIEQGNIAGNGSGGRPQDPEILYSVWQDMMSGPYISLAHVKGKANAGGLGFVAASDIVIADNRALFSLSEMLFGLLPACVLPFLIHKIGKQKAHYMTLMTKPVSAEQAYCWGLVDDYGDNSDLLLKKHIQRLSCLSKSAIVRYKSYMAELDTRVGDQKSAALAMNVEIFSDEDNIRKINRYIQTGKYPWEA</sequence>
<comment type="caution">
    <text evidence="2">The sequence shown here is derived from an EMBL/GenBank/DDBJ whole genome shotgun (WGS) entry which is preliminary data.</text>
</comment>
<reference evidence="2 3" key="1">
    <citation type="submission" date="2017-11" db="EMBL/GenBank/DDBJ databases">
        <title>Genome sequence of the oocydin A producing rhizobacterium Serratia plymuthica 4Rx5.</title>
        <authorList>
            <person name="Matilla M.A."/>
            <person name="Udaondo Z."/>
            <person name="Salmond G.P.C."/>
        </authorList>
    </citation>
    <scope>NUCLEOTIDE SEQUENCE [LARGE SCALE GENOMIC DNA]</scope>
    <source>
        <strain evidence="2 3">4Rx5</strain>
    </source>
</reference>
<dbReference type="NCBIfam" id="NF005498">
    <property type="entry name" value="PRK07112.1"/>
    <property type="match status" value="1"/>
</dbReference>
<dbReference type="InterPro" id="IPR051683">
    <property type="entry name" value="Enoyl-CoA_Hydratase/Isomerase"/>
</dbReference>
<evidence type="ECO:0000313" key="3">
    <source>
        <dbReference type="Proteomes" id="UP000248196"/>
    </source>
</evidence>
<proteinExistence type="inferred from homology"/>
<dbReference type="Gene3D" id="3.90.226.10">
    <property type="entry name" value="2-enoyl-CoA Hydratase, Chain A, domain 1"/>
    <property type="match status" value="1"/>
</dbReference>
<dbReference type="Proteomes" id="UP000248196">
    <property type="component" value="Unassembled WGS sequence"/>
</dbReference>
<protein>
    <submittedName>
        <fullName evidence="2">Enoyl-CoA hydratase</fullName>
    </submittedName>
</protein>
<dbReference type="AlphaFoldDB" id="A0A318P1U0"/>
<gene>
    <name evidence="2" type="ORF">CT690_01835</name>
</gene>
<comment type="similarity">
    <text evidence="1">Belongs to the enoyl-CoA hydratase/isomerase family.</text>
</comment>
<evidence type="ECO:0000256" key="1">
    <source>
        <dbReference type="ARBA" id="ARBA00005254"/>
    </source>
</evidence>
<dbReference type="InterPro" id="IPR001753">
    <property type="entry name" value="Enoyl-CoA_hydra/iso"/>
</dbReference>
<dbReference type="PANTHER" id="PTHR42964">
    <property type="entry name" value="ENOYL-COA HYDRATASE"/>
    <property type="match status" value="1"/>
</dbReference>
<accession>A0A318P1U0</accession>
<dbReference type="PANTHER" id="PTHR42964:SF1">
    <property type="entry name" value="POLYKETIDE BIOSYNTHESIS ENOYL-COA HYDRATASE PKSH-RELATED"/>
    <property type="match status" value="1"/>
</dbReference>
<dbReference type="Pfam" id="PF00378">
    <property type="entry name" value="ECH_1"/>
    <property type="match status" value="1"/>
</dbReference>
<dbReference type="OrthoDB" id="9777711at2"/>
<organism evidence="2 3">
    <name type="scientific">Serratia plymuthica</name>
    <dbReference type="NCBI Taxonomy" id="82996"/>
    <lineage>
        <taxon>Bacteria</taxon>
        <taxon>Pseudomonadati</taxon>
        <taxon>Pseudomonadota</taxon>
        <taxon>Gammaproteobacteria</taxon>
        <taxon>Enterobacterales</taxon>
        <taxon>Yersiniaceae</taxon>
        <taxon>Serratia</taxon>
    </lineage>
</organism>
<name>A0A318P1U0_SERPL</name>